<dbReference type="Gene3D" id="3.90.180.10">
    <property type="entry name" value="Medium-chain alcohol dehydrogenases, catalytic domain"/>
    <property type="match status" value="1"/>
</dbReference>
<comment type="similarity">
    <text evidence="5">Belongs to the zinc-containing alcohol dehydrogenase family.</text>
</comment>
<protein>
    <submittedName>
        <fullName evidence="7">Zinc-binding dehydrogenase</fullName>
    </submittedName>
</protein>
<keyword evidence="4" id="KW-0560">Oxidoreductase</keyword>
<dbReference type="InterPro" id="IPR020843">
    <property type="entry name" value="ER"/>
</dbReference>
<accession>A0ABV7PCG6</accession>
<sequence>MRAAMLHAPGRVSVEQVRDPRIEQPTDAVVRVVAAGICGTDLRCYLGKPGPLQGPRCGHEFVGVVAHVGAAVRTVRPGQLVVAPFMFCDGECVRCTHGLQSSCPQGGMWSIAAGGAQAEGVRVPFADGTLVQVPFDENDERIPAVLTLADVMATGHHAIHAGGISRPATVAVIGDGAVGLCSVLAARRAGVERVFLLGRHEARLSIGRRFGLTDVVTVRGAEGEAQVIEATGGAGVDLVVDAVGEQDTVDTAMAICADGGAISLVGGPHSVVEPMARFLRNITVTGGLAPARAYLPALLDDVIAGDLDPSPVFDRVVDLAGIDLGYQAMANRQATKVLVKP</sequence>
<dbReference type="PANTHER" id="PTHR42813:SF2">
    <property type="entry name" value="DEHYDROGENASE, ZINC-CONTAINING, PUTATIVE (AFU_ORTHOLOGUE AFUA_2G02810)-RELATED"/>
    <property type="match status" value="1"/>
</dbReference>
<dbReference type="InterPro" id="IPR036291">
    <property type="entry name" value="NAD(P)-bd_dom_sf"/>
</dbReference>
<dbReference type="PROSITE" id="PS00059">
    <property type="entry name" value="ADH_ZINC"/>
    <property type="match status" value="1"/>
</dbReference>
<keyword evidence="2 5" id="KW-0479">Metal-binding</keyword>
<name>A0ABV7PCG6_9PSEU</name>
<dbReference type="Gene3D" id="3.40.50.720">
    <property type="entry name" value="NAD(P)-binding Rossmann-like Domain"/>
    <property type="match status" value="1"/>
</dbReference>
<evidence type="ECO:0000256" key="4">
    <source>
        <dbReference type="ARBA" id="ARBA00023002"/>
    </source>
</evidence>
<dbReference type="Pfam" id="PF08240">
    <property type="entry name" value="ADH_N"/>
    <property type="match status" value="1"/>
</dbReference>
<dbReference type="SMART" id="SM00829">
    <property type="entry name" value="PKS_ER"/>
    <property type="match status" value="1"/>
</dbReference>
<feature type="domain" description="Enoyl reductase (ER)" evidence="6">
    <location>
        <begin position="7"/>
        <end position="339"/>
    </location>
</feature>
<keyword evidence="3 5" id="KW-0862">Zinc</keyword>
<organism evidence="7 8">
    <name type="scientific">Amycolatopsis speibonae</name>
    <dbReference type="NCBI Taxonomy" id="1450224"/>
    <lineage>
        <taxon>Bacteria</taxon>
        <taxon>Bacillati</taxon>
        <taxon>Actinomycetota</taxon>
        <taxon>Actinomycetes</taxon>
        <taxon>Pseudonocardiales</taxon>
        <taxon>Pseudonocardiaceae</taxon>
        <taxon>Amycolatopsis</taxon>
    </lineage>
</organism>
<dbReference type="EMBL" id="JBHRWK010000104">
    <property type="protein sequence ID" value="MFC3455800.1"/>
    <property type="molecule type" value="Genomic_DNA"/>
</dbReference>
<dbReference type="InterPro" id="IPR013154">
    <property type="entry name" value="ADH-like_N"/>
</dbReference>
<dbReference type="InterPro" id="IPR013149">
    <property type="entry name" value="ADH-like_C"/>
</dbReference>
<evidence type="ECO:0000256" key="1">
    <source>
        <dbReference type="ARBA" id="ARBA00001947"/>
    </source>
</evidence>
<reference evidence="8" key="1">
    <citation type="journal article" date="2019" name="Int. J. Syst. Evol. Microbiol.">
        <title>The Global Catalogue of Microorganisms (GCM) 10K type strain sequencing project: providing services to taxonomists for standard genome sequencing and annotation.</title>
        <authorList>
            <consortium name="The Broad Institute Genomics Platform"/>
            <consortium name="The Broad Institute Genome Sequencing Center for Infectious Disease"/>
            <person name="Wu L."/>
            <person name="Ma J."/>
        </authorList>
    </citation>
    <scope>NUCLEOTIDE SEQUENCE [LARGE SCALE GENOMIC DNA]</scope>
    <source>
        <strain evidence="8">CGMCC 4.7676</strain>
    </source>
</reference>
<dbReference type="SUPFAM" id="SSF50129">
    <property type="entry name" value="GroES-like"/>
    <property type="match status" value="1"/>
</dbReference>
<keyword evidence="8" id="KW-1185">Reference proteome</keyword>
<comment type="caution">
    <text evidence="7">The sequence shown here is derived from an EMBL/GenBank/DDBJ whole genome shotgun (WGS) entry which is preliminary data.</text>
</comment>
<dbReference type="InterPro" id="IPR011032">
    <property type="entry name" value="GroES-like_sf"/>
</dbReference>
<dbReference type="InterPro" id="IPR002328">
    <property type="entry name" value="ADH_Zn_CS"/>
</dbReference>
<evidence type="ECO:0000313" key="8">
    <source>
        <dbReference type="Proteomes" id="UP001595645"/>
    </source>
</evidence>
<proteinExistence type="inferred from homology"/>
<evidence type="ECO:0000256" key="5">
    <source>
        <dbReference type="RuleBase" id="RU361277"/>
    </source>
</evidence>
<evidence type="ECO:0000256" key="2">
    <source>
        <dbReference type="ARBA" id="ARBA00022723"/>
    </source>
</evidence>
<comment type="cofactor">
    <cofactor evidence="1 5">
        <name>Zn(2+)</name>
        <dbReference type="ChEBI" id="CHEBI:29105"/>
    </cofactor>
</comment>
<dbReference type="Pfam" id="PF00107">
    <property type="entry name" value="ADH_zinc_N"/>
    <property type="match status" value="1"/>
</dbReference>
<evidence type="ECO:0000256" key="3">
    <source>
        <dbReference type="ARBA" id="ARBA00022833"/>
    </source>
</evidence>
<dbReference type="PANTHER" id="PTHR42813">
    <property type="entry name" value="ZINC-TYPE ALCOHOL DEHYDROGENASE-LIKE"/>
    <property type="match status" value="1"/>
</dbReference>
<gene>
    <name evidence="7" type="ORF">ACFOSH_40755</name>
</gene>
<evidence type="ECO:0000313" key="7">
    <source>
        <dbReference type="EMBL" id="MFC3455800.1"/>
    </source>
</evidence>
<evidence type="ECO:0000259" key="6">
    <source>
        <dbReference type="SMART" id="SM00829"/>
    </source>
</evidence>
<dbReference type="RefSeq" id="WP_378246586.1">
    <property type="nucleotide sequence ID" value="NZ_JBHRWK010000104.1"/>
</dbReference>
<dbReference type="Proteomes" id="UP001595645">
    <property type="component" value="Unassembled WGS sequence"/>
</dbReference>
<dbReference type="SUPFAM" id="SSF51735">
    <property type="entry name" value="NAD(P)-binding Rossmann-fold domains"/>
    <property type="match status" value="1"/>
</dbReference>